<evidence type="ECO:0000313" key="2">
    <source>
        <dbReference type="Proteomes" id="UP000245934"/>
    </source>
</evidence>
<protein>
    <recommendedName>
        <fullName evidence="3">Addiction module toxin RelE</fullName>
    </recommendedName>
</protein>
<name>A0A2V2ND23_9EURY</name>
<evidence type="ECO:0000313" key="1">
    <source>
        <dbReference type="EMBL" id="PWR75506.1"/>
    </source>
</evidence>
<reference evidence="1 2" key="1">
    <citation type="submission" date="2018-05" db="EMBL/GenBank/DDBJ databases">
        <title>Draft genome of Methanospirillum stamsii Pt1.</title>
        <authorList>
            <person name="Dueholm M.S."/>
            <person name="Nielsen P.H."/>
            <person name="Bakmann L.F."/>
            <person name="Otzen D.E."/>
        </authorList>
    </citation>
    <scope>NUCLEOTIDE SEQUENCE [LARGE SCALE GENOMIC DNA]</scope>
    <source>
        <strain evidence="1 2">Pt1</strain>
    </source>
</reference>
<comment type="caution">
    <text evidence="1">The sequence shown here is derived from an EMBL/GenBank/DDBJ whole genome shotgun (WGS) entry which is preliminary data.</text>
</comment>
<keyword evidence="2" id="KW-1185">Reference proteome</keyword>
<organism evidence="1 2">
    <name type="scientific">Methanospirillum stamsii</name>
    <dbReference type="NCBI Taxonomy" id="1277351"/>
    <lineage>
        <taxon>Archaea</taxon>
        <taxon>Methanobacteriati</taxon>
        <taxon>Methanobacteriota</taxon>
        <taxon>Stenosarchaea group</taxon>
        <taxon>Methanomicrobia</taxon>
        <taxon>Methanomicrobiales</taxon>
        <taxon>Methanospirillaceae</taxon>
        <taxon>Methanospirillum</taxon>
    </lineage>
</organism>
<dbReference type="Proteomes" id="UP000245934">
    <property type="component" value="Unassembled WGS sequence"/>
</dbReference>
<evidence type="ECO:0008006" key="3">
    <source>
        <dbReference type="Google" id="ProtNLM"/>
    </source>
</evidence>
<proteinExistence type="predicted"/>
<dbReference type="EMBL" id="QGMZ01000010">
    <property type="protein sequence ID" value="PWR75506.1"/>
    <property type="molecule type" value="Genomic_DNA"/>
</dbReference>
<sequence length="76" mass="9090">MEYINSLPDKDRRIIKEHLVQLEDPVTARDVELLRDGICRMHIAHSYTAFFIIFPDCIKILDVMTIEQAHKKYKRF</sequence>
<gene>
    <name evidence="1" type="ORF">DLD82_05095</name>
</gene>
<dbReference type="AlphaFoldDB" id="A0A2V2ND23"/>
<accession>A0A2V2ND23</accession>